<dbReference type="InterPro" id="IPR028098">
    <property type="entry name" value="Glyco_trans_4-like_N"/>
</dbReference>
<dbReference type="Proteomes" id="UP001467690">
    <property type="component" value="Unassembled WGS sequence"/>
</dbReference>
<dbReference type="PANTHER" id="PTHR12526">
    <property type="entry name" value="GLYCOSYLTRANSFERASE"/>
    <property type="match status" value="1"/>
</dbReference>
<dbReference type="RefSeq" id="WP_350401422.1">
    <property type="nucleotide sequence ID" value="NZ_JBELOE010000152.1"/>
</dbReference>
<dbReference type="SUPFAM" id="SSF53756">
    <property type="entry name" value="UDP-Glycosyltransferase/glycogen phosphorylase"/>
    <property type="match status" value="1"/>
</dbReference>
<keyword evidence="3" id="KW-1185">Reference proteome</keyword>
<organism evidence="2 3">
    <name type="scientific">Catenovulum sediminis</name>
    <dbReference type="NCBI Taxonomy" id="1740262"/>
    <lineage>
        <taxon>Bacteria</taxon>
        <taxon>Pseudomonadati</taxon>
        <taxon>Pseudomonadota</taxon>
        <taxon>Gammaproteobacteria</taxon>
        <taxon>Alteromonadales</taxon>
        <taxon>Alteromonadaceae</taxon>
        <taxon>Catenovulum</taxon>
    </lineage>
</organism>
<reference evidence="2 3" key="1">
    <citation type="submission" date="2024-06" db="EMBL/GenBank/DDBJ databases">
        <authorList>
            <person name="Chen R.Y."/>
        </authorList>
    </citation>
    <scope>NUCLEOTIDE SEQUENCE [LARGE SCALE GENOMIC DNA]</scope>
    <source>
        <strain evidence="2 3">D2</strain>
    </source>
</reference>
<comment type="caution">
    <text evidence="2">The sequence shown here is derived from an EMBL/GenBank/DDBJ whole genome shotgun (WGS) entry which is preliminary data.</text>
</comment>
<dbReference type="Pfam" id="PF13439">
    <property type="entry name" value="Glyco_transf_4"/>
    <property type="match status" value="1"/>
</dbReference>
<evidence type="ECO:0000313" key="3">
    <source>
        <dbReference type="Proteomes" id="UP001467690"/>
    </source>
</evidence>
<gene>
    <name evidence="2" type="ORF">ABS311_08085</name>
</gene>
<dbReference type="Gene3D" id="3.40.50.2000">
    <property type="entry name" value="Glycogen Phosphorylase B"/>
    <property type="match status" value="2"/>
</dbReference>
<dbReference type="NCBIfam" id="TIGR03088">
    <property type="entry name" value="stp2"/>
    <property type="match status" value="1"/>
</dbReference>
<sequence>MRKTNAKKHIVHLVYRLDIGGLERVLVNSINALPATEYQHSIIALTDYSKEFSALLEHEVSLHALHKPEGHSWKIFYQVWRLLFRLRADIVHSYNLPTLEYQLCSLLAGVPKRLHAEHGRDIYDPEGKNKKYRLLRQLMSPFVDKFIAVSDDLYQWLLKTVNIAPSKCCLIYNGVDTDKFSPAKQKSRLDERQQDKFVFGCVGRLHAIKDHKLLISAFTLACQQSTEFKQQAQLSIVGDGPLKNELQQQIEQAQLQQHIWLVGARHDMQTVYHAFDVFVMSSKGEGVPMTMLEAMACGLPVVSTHVGGIPEITNEKNAILVPPQDQQSLACALLEIFEQRENLQHYKDESRKLAVDEFSEINMIRLYQATYR</sequence>
<name>A0ABV1RG11_9ALTE</name>
<dbReference type="EMBL" id="JBELOE010000152">
    <property type="protein sequence ID" value="MER2491841.1"/>
    <property type="molecule type" value="Genomic_DNA"/>
</dbReference>
<dbReference type="InterPro" id="IPR017522">
    <property type="entry name" value="Sugar_tfrase_PEP-CTERM_Stp2"/>
</dbReference>
<evidence type="ECO:0000313" key="2">
    <source>
        <dbReference type="EMBL" id="MER2491841.1"/>
    </source>
</evidence>
<protein>
    <submittedName>
        <fullName evidence="2">TIGR03088 family PEP-CTERM/XrtA system glycosyltransferase</fullName>
    </submittedName>
</protein>
<feature type="domain" description="Glycosyltransferase subfamily 4-like N-terminal" evidence="1">
    <location>
        <begin position="19"/>
        <end position="179"/>
    </location>
</feature>
<dbReference type="Pfam" id="PF13692">
    <property type="entry name" value="Glyco_trans_1_4"/>
    <property type="match status" value="1"/>
</dbReference>
<evidence type="ECO:0000259" key="1">
    <source>
        <dbReference type="Pfam" id="PF13439"/>
    </source>
</evidence>
<proteinExistence type="predicted"/>
<dbReference type="PANTHER" id="PTHR12526:SF630">
    <property type="entry name" value="GLYCOSYLTRANSFERASE"/>
    <property type="match status" value="1"/>
</dbReference>
<accession>A0ABV1RG11</accession>